<keyword evidence="6 13" id="KW-0808">Transferase</keyword>
<dbReference type="NCBIfam" id="TIGR00594">
    <property type="entry name" value="polc"/>
    <property type="match status" value="1"/>
</dbReference>
<dbReference type="InterPro" id="IPR011708">
    <property type="entry name" value="DNA_pol3_alpha_NTPase_dom"/>
</dbReference>
<dbReference type="GO" id="GO:0008408">
    <property type="term" value="F:3'-5' exonuclease activity"/>
    <property type="evidence" value="ECO:0007669"/>
    <property type="project" value="InterPro"/>
</dbReference>
<comment type="caution">
    <text evidence="16">The sequence shown here is derived from an EMBL/GenBank/DDBJ whole genome shotgun (WGS) entry which is preliminary data.</text>
</comment>
<evidence type="ECO:0000313" key="16">
    <source>
        <dbReference type="EMBL" id="EAU41759.1"/>
    </source>
</evidence>
<evidence type="ECO:0000256" key="11">
    <source>
        <dbReference type="ARBA" id="ARBA00023204"/>
    </source>
</evidence>
<keyword evidence="9 13" id="KW-0227">DNA damage</keyword>
<dbReference type="AlphaFoldDB" id="Q0G3S2"/>
<evidence type="ECO:0000259" key="15">
    <source>
        <dbReference type="SMART" id="SM00481"/>
    </source>
</evidence>
<evidence type="ECO:0000256" key="14">
    <source>
        <dbReference type="SAM" id="MobiDB-lite"/>
    </source>
</evidence>
<evidence type="ECO:0000256" key="13">
    <source>
        <dbReference type="HAMAP-Rule" id="MF_01902"/>
    </source>
</evidence>
<dbReference type="CDD" id="cd07434">
    <property type="entry name" value="PHP_PolIIIA_DnaE2"/>
    <property type="match status" value="1"/>
</dbReference>
<organism evidence="16 17">
    <name type="scientific">Fulvimarina pelagi HTCC2506</name>
    <dbReference type="NCBI Taxonomy" id="314231"/>
    <lineage>
        <taxon>Bacteria</taxon>
        <taxon>Pseudomonadati</taxon>
        <taxon>Pseudomonadota</taxon>
        <taxon>Alphaproteobacteria</taxon>
        <taxon>Hyphomicrobiales</taxon>
        <taxon>Aurantimonadaceae</taxon>
        <taxon>Fulvimarina</taxon>
    </lineage>
</organism>
<evidence type="ECO:0000256" key="8">
    <source>
        <dbReference type="ARBA" id="ARBA00022705"/>
    </source>
</evidence>
<dbReference type="Proteomes" id="UP000004310">
    <property type="component" value="Unassembled WGS sequence"/>
</dbReference>
<evidence type="ECO:0000313" key="17">
    <source>
        <dbReference type="Proteomes" id="UP000004310"/>
    </source>
</evidence>
<dbReference type="GO" id="GO:0006281">
    <property type="term" value="P:DNA repair"/>
    <property type="evidence" value="ECO:0007669"/>
    <property type="project" value="UniProtKB-UniRule"/>
</dbReference>
<dbReference type="InterPro" id="IPR016195">
    <property type="entry name" value="Pol/histidinol_Pase-like"/>
</dbReference>
<accession>Q0G3S2</accession>
<evidence type="ECO:0000256" key="7">
    <source>
        <dbReference type="ARBA" id="ARBA00022695"/>
    </source>
</evidence>
<dbReference type="eggNOG" id="COG0587">
    <property type="taxonomic scope" value="Bacteria"/>
</dbReference>
<keyword evidence="17" id="KW-1185">Reference proteome</keyword>
<dbReference type="CDD" id="cd04485">
    <property type="entry name" value="DnaE_OBF"/>
    <property type="match status" value="1"/>
</dbReference>
<dbReference type="PANTHER" id="PTHR32294">
    <property type="entry name" value="DNA POLYMERASE III SUBUNIT ALPHA"/>
    <property type="match status" value="1"/>
</dbReference>
<gene>
    <name evidence="13" type="primary">dnaE2</name>
    <name evidence="16" type="ORF">FP2506_15039</name>
</gene>
<comment type="similarity">
    <text evidence="2 13">Belongs to the DNA polymerase type-C family. DnaE2 subfamily.</text>
</comment>
<dbReference type="SMART" id="SM00481">
    <property type="entry name" value="POLIIIAc"/>
    <property type="match status" value="1"/>
</dbReference>
<dbReference type="RefSeq" id="WP_007068132.1">
    <property type="nucleotide sequence ID" value="NZ_DS022272.1"/>
</dbReference>
<dbReference type="Pfam" id="PF01336">
    <property type="entry name" value="tRNA_anti-codon"/>
    <property type="match status" value="1"/>
</dbReference>
<dbReference type="GO" id="GO:0003887">
    <property type="term" value="F:DNA-directed DNA polymerase activity"/>
    <property type="evidence" value="ECO:0007669"/>
    <property type="project" value="UniProtKB-UniRule"/>
</dbReference>
<dbReference type="InterPro" id="IPR004013">
    <property type="entry name" value="PHP_dom"/>
</dbReference>
<dbReference type="HOGENOM" id="CLU_001600_4_0_5"/>
<evidence type="ECO:0000256" key="9">
    <source>
        <dbReference type="ARBA" id="ARBA00022763"/>
    </source>
</evidence>
<dbReference type="Pfam" id="PF17657">
    <property type="entry name" value="DNA_pol3_finger"/>
    <property type="match status" value="1"/>
</dbReference>
<keyword evidence="11 13" id="KW-0234">DNA repair</keyword>
<keyword evidence="8 13" id="KW-0235">DNA replication</keyword>
<dbReference type="SUPFAM" id="SSF89550">
    <property type="entry name" value="PHP domain-like"/>
    <property type="match status" value="1"/>
</dbReference>
<dbReference type="InterPro" id="IPR003141">
    <property type="entry name" value="Pol/His_phosphatase_N"/>
</dbReference>
<dbReference type="HAMAP" id="MF_01902">
    <property type="entry name" value="DNApol_error_prone"/>
    <property type="match status" value="1"/>
</dbReference>
<reference evidence="16 17" key="1">
    <citation type="journal article" date="2010" name="J. Bacteriol.">
        <title>Genome sequence of Fulvimarina pelagi HTCC2506T, a Mn(II)-oxidizing alphaproteobacterium possessing an aerobic anoxygenic photosynthetic gene cluster and Xanthorhodopsin.</title>
        <authorList>
            <person name="Kang I."/>
            <person name="Oh H.M."/>
            <person name="Lim S.I."/>
            <person name="Ferriera S."/>
            <person name="Giovannoni S.J."/>
            <person name="Cho J.C."/>
        </authorList>
    </citation>
    <scope>NUCLEOTIDE SEQUENCE [LARGE SCALE GENOMIC DNA]</scope>
    <source>
        <strain evidence="16 17">HTCC2506</strain>
    </source>
</reference>
<evidence type="ECO:0000256" key="6">
    <source>
        <dbReference type="ARBA" id="ARBA00022679"/>
    </source>
</evidence>
<feature type="compositionally biased region" description="Basic and acidic residues" evidence="14">
    <location>
        <begin position="1151"/>
        <end position="1160"/>
    </location>
</feature>
<evidence type="ECO:0000256" key="4">
    <source>
        <dbReference type="ARBA" id="ARBA00017273"/>
    </source>
</evidence>
<dbReference type="GO" id="GO:0003676">
    <property type="term" value="F:nucleic acid binding"/>
    <property type="evidence" value="ECO:0007669"/>
    <property type="project" value="InterPro"/>
</dbReference>
<keyword evidence="7 13" id="KW-0548">Nucleotidyltransferase</keyword>
<evidence type="ECO:0000256" key="3">
    <source>
        <dbReference type="ARBA" id="ARBA00012417"/>
    </source>
</evidence>
<comment type="catalytic activity">
    <reaction evidence="12 13">
        <text>DNA(n) + a 2'-deoxyribonucleoside 5'-triphosphate = DNA(n+1) + diphosphate</text>
        <dbReference type="Rhea" id="RHEA:22508"/>
        <dbReference type="Rhea" id="RHEA-COMP:17339"/>
        <dbReference type="Rhea" id="RHEA-COMP:17340"/>
        <dbReference type="ChEBI" id="CHEBI:33019"/>
        <dbReference type="ChEBI" id="CHEBI:61560"/>
        <dbReference type="ChEBI" id="CHEBI:173112"/>
        <dbReference type="EC" id="2.7.7.7"/>
    </reaction>
</comment>
<dbReference type="InterPro" id="IPR023073">
    <property type="entry name" value="DnaE2"/>
</dbReference>
<keyword evidence="10 13" id="KW-0239">DNA-directed DNA polymerase</keyword>
<dbReference type="InterPro" id="IPR029460">
    <property type="entry name" value="DNAPol_HHH"/>
</dbReference>
<dbReference type="GO" id="GO:0005737">
    <property type="term" value="C:cytoplasm"/>
    <property type="evidence" value="ECO:0007669"/>
    <property type="project" value="UniProtKB-SubCell"/>
</dbReference>
<comment type="function">
    <text evidence="13">DNA polymerase involved in damage-induced mutagenesis and translesion synthesis (TLS). It is not the major replicative DNA polymerase.</text>
</comment>
<dbReference type="EC" id="2.7.7.7" evidence="3 13"/>
<evidence type="ECO:0000256" key="10">
    <source>
        <dbReference type="ARBA" id="ARBA00022932"/>
    </source>
</evidence>
<feature type="region of interest" description="Disordered" evidence="14">
    <location>
        <begin position="1145"/>
        <end position="1168"/>
    </location>
</feature>
<dbReference type="InterPro" id="IPR040982">
    <property type="entry name" value="DNA_pol3_finger"/>
</dbReference>
<dbReference type="PANTHER" id="PTHR32294:SF4">
    <property type="entry name" value="ERROR-PRONE DNA POLYMERASE"/>
    <property type="match status" value="1"/>
</dbReference>
<feature type="domain" description="Polymerase/histidinol phosphatase N-terminal" evidence="15">
    <location>
        <begin position="10"/>
        <end position="77"/>
    </location>
</feature>
<name>Q0G3S2_9HYPH</name>
<dbReference type="Gene3D" id="3.20.20.140">
    <property type="entry name" value="Metal-dependent hydrolases"/>
    <property type="match status" value="1"/>
</dbReference>
<dbReference type="Pfam" id="PF07733">
    <property type="entry name" value="DNA_pol3_alpha"/>
    <property type="match status" value="1"/>
</dbReference>
<proteinExistence type="inferred from homology"/>
<dbReference type="Pfam" id="PF02811">
    <property type="entry name" value="PHP"/>
    <property type="match status" value="1"/>
</dbReference>
<dbReference type="NCBIfam" id="NF004225">
    <property type="entry name" value="PRK05672.1"/>
    <property type="match status" value="1"/>
</dbReference>
<dbReference type="EMBL" id="AATP01000002">
    <property type="protein sequence ID" value="EAU41759.1"/>
    <property type="molecule type" value="Genomic_DNA"/>
</dbReference>
<comment type="subcellular location">
    <subcellularLocation>
        <location evidence="1 13">Cytoplasm</location>
    </subcellularLocation>
</comment>
<evidence type="ECO:0000256" key="5">
    <source>
        <dbReference type="ARBA" id="ARBA00022490"/>
    </source>
</evidence>
<dbReference type="InterPro" id="IPR004365">
    <property type="entry name" value="NA-bd_OB_tRNA"/>
</dbReference>
<sequence>MTGMADIPFAEIGTMSCFSFLRGASQPEELTVTARRLGLGGLGLADHNTVAGVVRAYQVAREEGLAFAPGTRLVFSDGTPDVLAYPRNRAGWGRLCRLLSLGNLRAEKGRCELFLTDLLEWGEEINCAVLAPMAIGHGEGTIAESEIGKLAAVLNTLRSAFPDRVRLAARYAHEGFDQRRLARLDDLAKTCRTPLLATNEPLAHAPQRRRLADVMTAIREHVPLDGAGRHLAMNAERHLKPGHEIARLFSSCPHAVEEASRFFSELSFDLKSLKYEYPDEALGLTRSPKDELRHLAYEGANWRYPDGVPASVTERIEHELEIIAELEYEPYFLTVHHIVNFARSKGILCQGRGSAANSVVCYCIGVTEVSPERAGLLFERFISPDRREPPDIDIDFEHERREEVIQYIFEHYGRDNAALAATVITYRARSALREVGKAFSLSEDTIAALAGSVWGYHSSDVGEREAKAAGLSMADPMTAAVMKYAEEISGFPRHLSQHVGGFVITRGRIDETVPILHSTMDGRTIIEWDKDDIDELGILKIDILALGMLSCIRRAFDLLKVHYGREITLAELSEGQDDPATYRMIQRADTLGVFQIESRAQMTMLPKLKPDKFYDLVIEVAIVRPGPIQGDMVHPYLRRKMGLEQVTYPKPELAEVLGRTLGVPLFQEQAMRIAIVAAGFTPGEADKLRRAMATFRRVGTIHTFRQKMVEGMVARGYEPDFAERCFKQIEGFGEYGFPESHAASFALLVYASCWLKCHYPDVFAAALLNAQPMGFYAPAQIVRDAREHGVSFRPVSVNESGWDQSLEKEPFDASKIEDRHAGMRPAIWSAHAVRLGFRQVKGLSEPDMAILVERRGAGYDSVRDVWLRTGLKRAVIERLAEADAFASLGLSRRDALWAVRALDPKGAAERLPLFEGAAAKDLQREPDAFLPPMRPGEEVVNDYRFISLSLKAHPVSFVREILTERRIRTNRSLETLRSGSQVDVSGLVLVRQRPGSAKGVIFITIEDESGTANIIVWPKVFERFRPLVLGARFIRVKGRMQADHGVIHVVAEMIEDLTALLAPIASGTEIGREGIAPADHVRAPLRYHGSKRKNSLSEEEANAAAFAAGSLAAAICNADEVRRPVDEDARTRAFVKRHGRSAASAALGPFDGKEKSRETDPSASRDWTWNVPGAPSNVVSILPRGRNFH</sequence>
<evidence type="ECO:0000256" key="12">
    <source>
        <dbReference type="ARBA" id="ARBA00049244"/>
    </source>
</evidence>
<dbReference type="InterPro" id="IPR004805">
    <property type="entry name" value="DnaE2/DnaE/PolC"/>
</dbReference>
<dbReference type="Pfam" id="PF14579">
    <property type="entry name" value="HHH_6"/>
    <property type="match status" value="1"/>
</dbReference>
<keyword evidence="5 13" id="KW-0963">Cytoplasm</keyword>
<protein>
    <recommendedName>
        <fullName evidence="4 13">Error-prone DNA polymerase</fullName>
        <ecNumber evidence="3 13">2.7.7.7</ecNumber>
    </recommendedName>
</protein>
<evidence type="ECO:0000256" key="2">
    <source>
        <dbReference type="ARBA" id="ARBA00007391"/>
    </source>
</evidence>
<dbReference type="STRING" id="217511.GCA_001463845_02884"/>
<dbReference type="Gene3D" id="1.10.150.870">
    <property type="match status" value="1"/>
</dbReference>
<evidence type="ECO:0000256" key="1">
    <source>
        <dbReference type="ARBA" id="ARBA00004496"/>
    </source>
</evidence>
<dbReference type="GO" id="GO:0006260">
    <property type="term" value="P:DNA replication"/>
    <property type="evidence" value="ECO:0007669"/>
    <property type="project" value="UniProtKB-KW"/>
</dbReference>